<comment type="similarity">
    <text evidence="1">Belongs to the TPP enzyme family.</text>
</comment>
<dbReference type="Gene3D" id="3.40.50.1220">
    <property type="entry name" value="TPP-binding domain"/>
    <property type="match status" value="1"/>
</dbReference>
<keyword evidence="3" id="KW-1185">Reference proteome</keyword>
<dbReference type="InterPro" id="IPR029035">
    <property type="entry name" value="DHS-like_NAD/FAD-binding_dom"/>
</dbReference>
<dbReference type="InterPro" id="IPR045229">
    <property type="entry name" value="TPP_enz"/>
</dbReference>
<evidence type="ECO:0000313" key="2">
    <source>
        <dbReference type="EMBL" id="MFC6766116.1"/>
    </source>
</evidence>
<dbReference type="RefSeq" id="WP_273739107.1">
    <property type="nucleotide sequence ID" value="NZ_JAQIVI010000214.1"/>
</dbReference>
<dbReference type="SUPFAM" id="SSF52467">
    <property type="entry name" value="DHS-like NAD/FAD-binding domain"/>
    <property type="match status" value="1"/>
</dbReference>
<dbReference type="Gene3D" id="3.40.50.970">
    <property type="match status" value="1"/>
</dbReference>
<dbReference type="GO" id="GO:0044272">
    <property type="term" value="P:sulfur compound biosynthetic process"/>
    <property type="evidence" value="ECO:0007669"/>
    <property type="project" value="UniProtKB-ARBA"/>
</dbReference>
<organism evidence="2 3">
    <name type="scientific">Natrinema soli</name>
    <dbReference type="NCBI Taxonomy" id="1930624"/>
    <lineage>
        <taxon>Archaea</taxon>
        <taxon>Methanobacteriati</taxon>
        <taxon>Methanobacteriota</taxon>
        <taxon>Stenosarchaea group</taxon>
        <taxon>Halobacteria</taxon>
        <taxon>Halobacteriales</taxon>
        <taxon>Natrialbaceae</taxon>
        <taxon>Natrinema</taxon>
    </lineage>
</organism>
<accession>A0ABD5SQX7</accession>
<dbReference type="SUPFAM" id="SSF52518">
    <property type="entry name" value="Thiamin diphosphate-binding fold (THDP-binding)"/>
    <property type="match status" value="1"/>
</dbReference>
<reference evidence="2 3" key="1">
    <citation type="journal article" date="2019" name="Int. J. Syst. Evol. Microbiol.">
        <title>The Global Catalogue of Microorganisms (GCM) 10K type strain sequencing project: providing services to taxonomists for standard genome sequencing and annotation.</title>
        <authorList>
            <consortium name="The Broad Institute Genomics Platform"/>
            <consortium name="The Broad Institute Genome Sequencing Center for Infectious Disease"/>
            <person name="Wu L."/>
            <person name="Ma J."/>
        </authorList>
    </citation>
    <scope>NUCLEOTIDE SEQUENCE [LARGE SCALE GENOMIC DNA]</scope>
    <source>
        <strain evidence="2 3">LMG 29247</strain>
    </source>
</reference>
<proteinExistence type="inferred from homology"/>
<sequence>MAPVVVIAGEAPVSDAGFPRSRDNLIHYKQDVFDQTSIVREYCRWTSEYHPPGDSGAAVIRAVERAQTPPAGPVYLSASREALEATEYEMREGPRSIDPRPSEHDVSALADLISEADRPLIITSRLGSPPAELAVETLVAFAESAGASVVENRPMTLSFPRDHDLHLGFDPSTPLAAADLVIVAGIDVL</sequence>
<dbReference type="PANTHER" id="PTHR18968">
    <property type="entry name" value="THIAMINE PYROPHOSPHATE ENZYMES"/>
    <property type="match status" value="1"/>
</dbReference>
<dbReference type="GO" id="GO:0006520">
    <property type="term" value="P:amino acid metabolic process"/>
    <property type="evidence" value="ECO:0007669"/>
    <property type="project" value="UniProtKB-ARBA"/>
</dbReference>
<comment type="caution">
    <text evidence="2">The sequence shown here is derived from an EMBL/GenBank/DDBJ whole genome shotgun (WGS) entry which is preliminary data.</text>
</comment>
<dbReference type="Proteomes" id="UP001596383">
    <property type="component" value="Unassembled WGS sequence"/>
</dbReference>
<evidence type="ECO:0000256" key="1">
    <source>
        <dbReference type="ARBA" id="ARBA00007812"/>
    </source>
</evidence>
<dbReference type="CDD" id="cd07035">
    <property type="entry name" value="TPP_PYR_POX_like"/>
    <property type="match status" value="1"/>
</dbReference>
<dbReference type="AlphaFoldDB" id="A0ABD5SQX7"/>
<dbReference type="PANTHER" id="PTHR18968:SF13">
    <property type="entry name" value="ACETOLACTATE SYNTHASE CATALYTIC SUBUNIT, MITOCHONDRIAL"/>
    <property type="match status" value="1"/>
</dbReference>
<dbReference type="InterPro" id="IPR029061">
    <property type="entry name" value="THDP-binding"/>
</dbReference>
<name>A0ABD5SQX7_9EURY</name>
<gene>
    <name evidence="2" type="ORF">ACFQE6_14275</name>
</gene>
<dbReference type="EMBL" id="JBHSWV010000214">
    <property type="protein sequence ID" value="MFC6766116.1"/>
    <property type="molecule type" value="Genomic_DNA"/>
</dbReference>
<protein>
    <submittedName>
        <fullName evidence="2">Thiamine pyrophosphate-binding protein</fullName>
    </submittedName>
</protein>
<evidence type="ECO:0000313" key="3">
    <source>
        <dbReference type="Proteomes" id="UP001596383"/>
    </source>
</evidence>
<dbReference type="GO" id="GO:0019752">
    <property type="term" value="P:carboxylic acid metabolic process"/>
    <property type="evidence" value="ECO:0007669"/>
    <property type="project" value="UniProtKB-ARBA"/>
</dbReference>